<protein>
    <recommendedName>
        <fullName evidence="3">Hexosyltransferase</fullName>
    </recommendedName>
</protein>
<dbReference type="Proteomes" id="UP001189429">
    <property type="component" value="Unassembled WGS sequence"/>
</dbReference>
<evidence type="ECO:0000313" key="2">
    <source>
        <dbReference type="Proteomes" id="UP001189429"/>
    </source>
</evidence>
<name>A0ABN9SXC6_9DINO</name>
<comment type="caution">
    <text evidence="1">The sequence shown here is derived from an EMBL/GenBank/DDBJ whole genome shotgun (WGS) entry which is preliminary data.</text>
</comment>
<gene>
    <name evidence="1" type="ORF">PCOR1329_LOCUS33441</name>
</gene>
<reference evidence="1" key="1">
    <citation type="submission" date="2023-10" db="EMBL/GenBank/DDBJ databases">
        <authorList>
            <person name="Chen Y."/>
            <person name="Shah S."/>
            <person name="Dougan E. K."/>
            <person name="Thang M."/>
            <person name="Chan C."/>
        </authorList>
    </citation>
    <scope>NUCLEOTIDE SEQUENCE [LARGE SCALE GENOMIC DNA]</scope>
</reference>
<organism evidence="1 2">
    <name type="scientific">Prorocentrum cordatum</name>
    <dbReference type="NCBI Taxonomy" id="2364126"/>
    <lineage>
        <taxon>Eukaryota</taxon>
        <taxon>Sar</taxon>
        <taxon>Alveolata</taxon>
        <taxon>Dinophyceae</taxon>
        <taxon>Prorocentrales</taxon>
        <taxon>Prorocentraceae</taxon>
        <taxon>Prorocentrum</taxon>
    </lineage>
</organism>
<dbReference type="EMBL" id="CAUYUJ010014069">
    <property type="protein sequence ID" value="CAK0837168.1"/>
    <property type="molecule type" value="Genomic_DNA"/>
</dbReference>
<proteinExistence type="predicted"/>
<keyword evidence="2" id="KW-1185">Reference proteome</keyword>
<evidence type="ECO:0000313" key="1">
    <source>
        <dbReference type="EMBL" id="CAK0837168.1"/>
    </source>
</evidence>
<accession>A0ABN9SXC6</accession>
<sequence length="330" mass="36502">MGIFACDGHAAFSSKKVMLGPGVFTTAVPGDMSVKMGGPYNIALNTEVLLRVWRKVWDMDAFSSFDWVVKVDADSVFFPSRLRSHASITPGGPLFLNNCGAGLHGPIEAMTREAVWLFRDGNERCQEEQVTDWTTQGEDDYVMGCLQLLGAQQYNDFGVLSEVACGEDPSPVRVREGCVPSVQDRRGVVPVRRRGRPPSRLRGGASHSASQPAALLAAGRRFGSAPIIDWGTLAWPVESPPAKHGWRAAVVSAVGFVVASCFLPPPDRLPRRSWAAPPEERGLLELGRRPQCPRLDCRWRRRRWMPPAQCSRHEQRHHVAVLARQLVHEP</sequence>
<evidence type="ECO:0008006" key="3">
    <source>
        <dbReference type="Google" id="ProtNLM"/>
    </source>
</evidence>